<comment type="caution">
    <text evidence="1">The sequence shown here is derived from an EMBL/GenBank/DDBJ whole genome shotgun (WGS) entry which is preliminary data.</text>
</comment>
<evidence type="ECO:0000313" key="1">
    <source>
        <dbReference type="EMBL" id="EUJ25704.1"/>
    </source>
</evidence>
<protein>
    <submittedName>
        <fullName evidence="1">Uncharacterized protein</fullName>
    </submittedName>
</protein>
<organism evidence="1 2">
    <name type="scientific">Listeria floridensis FSL S10-1187</name>
    <dbReference type="NCBI Taxonomy" id="1265817"/>
    <lineage>
        <taxon>Bacteria</taxon>
        <taxon>Bacillati</taxon>
        <taxon>Bacillota</taxon>
        <taxon>Bacilli</taxon>
        <taxon>Bacillales</taxon>
        <taxon>Listeriaceae</taxon>
        <taxon>Listeria</taxon>
    </lineage>
</organism>
<dbReference type="EMBL" id="AODF01000043">
    <property type="protein sequence ID" value="EUJ25704.1"/>
    <property type="molecule type" value="Genomic_DNA"/>
</dbReference>
<dbReference type="Proteomes" id="UP000019249">
    <property type="component" value="Unassembled WGS sequence"/>
</dbReference>
<keyword evidence="2" id="KW-1185">Reference proteome</keyword>
<name>A0ABP3AU54_9LIST</name>
<reference evidence="1 2" key="1">
    <citation type="journal article" date="2014" name="Int. J. Syst. Evol. Microbiol.">
        <title>Listeria floridensis sp. nov., Listeria aquatica sp. nov., Listeria cornellensis sp. nov., Listeria riparia sp. nov. and Listeria grandensis sp. nov., from agricultural and natural environments.</title>
        <authorList>
            <person name="den Bakker H.C."/>
            <person name="Warchocki S."/>
            <person name="Wright E.M."/>
            <person name="Allred A.F."/>
            <person name="Ahlstrom C."/>
            <person name="Manuel C.S."/>
            <person name="Stasiewicz M.J."/>
            <person name="Burrell A."/>
            <person name="Roof S."/>
            <person name="Strawn L."/>
            <person name="Fortes E.D."/>
            <person name="Nightingale K.K."/>
            <person name="Kephart D."/>
            <person name="Wiedmann M."/>
        </authorList>
    </citation>
    <scope>NUCLEOTIDE SEQUENCE [LARGE SCALE GENOMIC DNA]</scope>
    <source>
        <strain evidence="1 2">FSL S10-1187</strain>
    </source>
</reference>
<evidence type="ECO:0000313" key="2">
    <source>
        <dbReference type="Proteomes" id="UP000019249"/>
    </source>
</evidence>
<sequence length="37" mass="4243">MDNLVKVSRINSLVEEELEFLINDQKVVAFNVSYQAS</sequence>
<accession>A0ABP3AU54</accession>
<proteinExistence type="predicted"/>
<gene>
    <name evidence="1" type="ORF">MFLO_14803</name>
</gene>